<dbReference type="STRING" id="651661.SAMN05660293_01279"/>
<organism evidence="1 2">
    <name type="scientific">Dyadobacter psychrophilus</name>
    <dbReference type="NCBI Taxonomy" id="651661"/>
    <lineage>
        <taxon>Bacteria</taxon>
        <taxon>Pseudomonadati</taxon>
        <taxon>Bacteroidota</taxon>
        <taxon>Cytophagia</taxon>
        <taxon>Cytophagales</taxon>
        <taxon>Spirosomataceae</taxon>
        <taxon>Dyadobacter</taxon>
    </lineage>
</organism>
<dbReference type="Proteomes" id="UP000190897">
    <property type="component" value="Unassembled WGS sequence"/>
</dbReference>
<evidence type="ECO:0000313" key="1">
    <source>
        <dbReference type="EMBL" id="SKB59205.1"/>
    </source>
</evidence>
<dbReference type="Pfam" id="PF14054">
    <property type="entry name" value="DUF4249"/>
    <property type="match status" value="1"/>
</dbReference>
<accession>A0A1T5CI85</accession>
<reference evidence="2" key="1">
    <citation type="submission" date="2017-02" db="EMBL/GenBank/DDBJ databases">
        <authorList>
            <person name="Varghese N."/>
            <person name="Submissions S."/>
        </authorList>
    </citation>
    <scope>NUCLEOTIDE SEQUENCE [LARGE SCALE GENOMIC DNA]</scope>
    <source>
        <strain evidence="2">DSM 22270</strain>
    </source>
</reference>
<protein>
    <recommendedName>
        <fullName evidence="3">DUF4249 domain-containing protein</fullName>
    </recommendedName>
</protein>
<dbReference type="InterPro" id="IPR025345">
    <property type="entry name" value="DUF4249"/>
</dbReference>
<dbReference type="AlphaFoldDB" id="A0A1T5CI85"/>
<keyword evidence="2" id="KW-1185">Reference proteome</keyword>
<sequence>MVRYRKKFWASLLRSLLNDVYLPVSISFLLLLTPFSCVQNVELHLLKGNEKVLVVESEFNNLNTGNYVRLTWLRQVQDKQVLPVDDALIVVSSDSGESDTLEQGYNYDDLFKGYYFSNNLICKPNRTYKLKIDVGGQIYEATATMPRPPKIDSLRLDSIYGSSGKFNSTLPFIYFKEPLEEKNYYMAKVCYDASNEPKNPCEVIFPKGHWGLLLLDDQYLPAYVNGINVNLPSMPKDDFVQNLSGNYLAILYSVTPECFAYYQALLDALKSDGGVYSPSPANHPTNIKSDHKVVGFFHVVSLDSYPFHALSF</sequence>
<evidence type="ECO:0000313" key="2">
    <source>
        <dbReference type="Proteomes" id="UP000190897"/>
    </source>
</evidence>
<gene>
    <name evidence="1" type="ORF">SAMN05660293_01279</name>
</gene>
<dbReference type="EMBL" id="FUZA01000001">
    <property type="protein sequence ID" value="SKB59205.1"/>
    <property type="molecule type" value="Genomic_DNA"/>
</dbReference>
<name>A0A1T5CI85_9BACT</name>
<dbReference type="OrthoDB" id="637707at2"/>
<evidence type="ECO:0008006" key="3">
    <source>
        <dbReference type="Google" id="ProtNLM"/>
    </source>
</evidence>
<proteinExistence type="predicted"/>